<dbReference type="GeneID" id="84217048"/>
<dbReference type="GO" id="GO:0005525">
    <property type="term" value="F:GTP binding"/>
    <property type="evidence" value="ECO:0007669"/>
    <property type="project" value="InterPro"/>
</dbReference>
<keyword evidence="2" id="KW-0648">Protein biosynthesis</keyword>
<dbReference type="EMBL" id="CP015363">
    <property type="protein sequence ID" value="ARD84380.1"/>
    <property type="molecule type" value="Genomic_DNA"/>
</dbReference>
<evidence type="ECO:0000313" key="2">
    <source>
        <dbReference type="EMBL" id="ARD84380.1"/>
    </source>
</evidence>
<dbReference type="InterPro" id="IPR004161">
    <property type="entry name" value="EFTu-like_2"/>
</dbReference>
<dbReference type="RefSeq" id="WP_081141620.1">
    <property type="nucleotide sequence ID" value="NZ_CP015363.1"/>
</dbReference>
<gene>
    <name evidence="2" type="ORF">FAD_0465</name>
</gene>
<dbReference type="InterPro" id="IPR009000">
    <property type="entry name" value="Transl_B-barrel_sf"/>
</dbReference>
<feature type="domain" description="Translation elongation factor EFTu-like" evidence="1">
    <location>
        <begin position="154"/>
        <end position="220"/>
    </location>
</feature>
<dbReference type="CDD" id="cd03696">
    <property type="entry name" value="SelB_II"/>
    <property type="match status" value="1"/>
</dbReference>
<dbReference type="Pfam" id="PF03144">
    <property type="entry name" value="GTP_EFTU_D2"/>
    <property type="match status" value="1"/>
</dbReference>
<dbReference type="Gene3D" id="2.40.30.10">
    <property type="entry name" value="Translation factors"/>
    <property type="match status" value="1"/>
</dbReference>
<dbReference type="InterPro" id="IPR050055">
    <property type="entry name" value="EF-Tu_GTPase"/>
</dbReference>
<reference evidence="2 3" key="1">
    <citation type="submission" date="2011-10" db="EMBL/GenBank/DDBJ databases">
        <title>Metabolic and evolutionary patterns in the extreme acidophile Ferroplasma acidiphilum.</title>
        <authorList>
            <person name="Golyshina O.V."/>
            <person name="Kozyavkin S.A."/>
            <person name="Tatusov R.L."/>
            <person name="Slesarev A.I."/>
            <person name="Golyshin P.N."/>
        </authorList>
    </citation>
    <scope>NUCLEOTIDE SEQUENCE [LARGE SCALE GENOMIC DNA]</scope>
    <source>
        <strain evidence="3">Y</strain>
    </source>
</reference>
<dbReference type="STRING" id="74969.FAD_0465"/>
<proteinExistence type="predicted"/>
<dbReference type="GO" id="GO:0003746">
    <property type="term" value="F:translation elongation factor activity"/>
    <property type="evidence" value="ECO:0007669"/>
    <property type="project" value="UniProtKB-KW"/>
</dbReference>
<dbReference type="GO" id="GO:0001514">
    <property type="term" value="P:selenocysteine incorporation"/>
    <property type="evidence" value="ECO:0007669"/>
    <property type="project" value="TreeGrafter"/>
</dbReference>
<dbReference type="KEGG" id="fai:FAD_0465"/>
<organism evidence="2 3">
    <name type="scientific">Ferroplasma acidiphilum</name>
    <dbReference type="NCBI Taxonomy" id="74969"/>
    <lineage>
        <taxon>Archaea</taxon>
        <taxon>Methanobacteriati</taxon>
        <taxon>Thermoplasmatota</taxon>
        <taxon>Thermoplasmata</taxon>
        <taxon>Thermoplasmatales</taxon>
        <taxon>Ferroplasmaceae</taxon>
        <taxon>Ferroplasma</taxon>
    </lineage>
</organism>
<dbReference type="OrthoDB" id="30874at2157"/>
<dbReference type="Proteomes" id="UP000192050">
    <property type="component" value="Chromosome"/>
</dbReference>
<dbReference type="AlphaFoldDB" id="A0A1V0N2J8"/>
<accession>A0A1V0N2J8</accession>
<evidence type="ECO:0000313" key="3">
    <source>
        <dbReference type="Proteomes" id="UP000192050"/>
    </source>
</evidence>
<dbReference type="PANTHER" id="PTHR43721:SF11">
    <property type="entry name" value="SELENOCYSTEINE-SPECIFIC ELONGATION FACTOR"/>
    <property type="match status" value="1"/>
</dbReference>
<keyword evidence="2" id="KW-0251">Elongation factor</keyword>
<evidence type="ECO:0000259" key="1">
    <source>
        <dbReference type="Pfam" id="PF03144"/>
    </source>
</evidence>
<keyword evidence="3" id="KW-1185">Reference proteome</keyword>
<protein>
    <submittedName>
        <fullName evidence="2">Protein translation elongation factor</fullName>
    </submittedName>
</protein>
<dbReference type="SUPFAM" id="SSF50447">
    <property type="entry name" value="Translation proteins"/>
    <property type="match status" value="1"/>
</dbReference>
<sequence>MESYSIFCYNASDYIKEIAKVGTNSDIQLYHRKDENIIMTFIEPIKYPEKVSSLTDSIYPSDIAIIKVSSINKDLGEVIIALDLMGKTRGFIIADEEKQPVIKKIIGNTSLKDYKFFTGKPMELIDEIKAMDIPRNGDQNLTVIDHFFKVKGVGTVALGFVLSGSISKHQKLVLSDLDREVEVRSIQMNDEDVDSAGAGSRVGLALKNIEPTDMERGMFLSDKPFEYAETIPGKVVPQTSLKLDLGDNFEIFVSDIMRFQRGKFENDHIILDKKIPVVKKTMVLSNNNMVPRIFGTINL</sequence>
<dbReference type="PANTHER" id="PTHR43721">
    <property type="entry name" value="ELONGATION FACTOR TU-RELATED"/>
    <property type="match status" value="1"/>
</dbReference>
<name>A0A1V0N2J8_9ARCH</name>